<dbReference type="PANTHER" id="PTHR21403:SF8">
    <property type="entry name" value="ATP PHOSPHORIBOSYLTRANSFERASE"/>
    <property type="match status" value="1"/>
</dbReference>
<evidence type="ECO:0000313" key="13">
    <source>
        <dbReference type="EMBL" id="RIA56594.1"/>
    </source>
</evidence>
<keyword evidence="6" id="KW-0028">Amino-acid biosynthesis</keyword>
<gene>
    <name evidence="13" type="ORF">BXY53_1700</name>
</gene>
<protein>
    <recommendedName>
        <fullName evidence="5 11">ATP phosphoribosyltransferase</fullName>
        <ecNumber evidence="4 11">2.4.2.17</ecNumber>
    </recommendedName>
</protein>
<dbReference type="CDD" id="cd13593">
    <property type="entry name" value="PBP2_HisGL3"/>
    <property type="match status" value="1"/>
</dbReference>
<dbReference type="EMBL" id="QXDF01000001">
    <property type="protein sequence ID" value="RIA56594.1"/>
    <property type="molecule type" value="Genomic_DNA"/>
</dbReference>
<comment type="similarity">
    <text evidence="3">Belongs to the ATP phosphoribosyltransferase family. Short subfamily.</text>
</comment>
<evidence type="ECO:0000259" key="12">
    <source>
        <dbReference type="Pfam" id="PF01634"/>
    </source>
</evidence>
<evidence type="ECO:0000256" key="5">
    <source>
        <dbReference type="ARBA" id="ARBA00020998"/>
    </source>
</evidence>
<comment type="catalytic activity">
    <reaction evidence="1">
        <text>1-(5-phospho-beta-D-ribosyl)-ATP + diphosphate = 5-phospho-alpha-D-ribose 1-diphosphate + ATP</text>
        <dbReference type="Rhea" id="RHEA:18473"/>
        <dbReference type="ChEBI" id="CHEBI:30616"/>
        <dbReference type="ChEBI" id="CHEBI:33019"/>
        <dbReference type="ChEBI" id="CHEBI:58017"/>
        <dbReference type="ChEBI" id="CHEBI:73183"/>
        <dbReference type="EC" id="2.4.2.17"/>
    </reaction>
</comment>
<comment type="function">
    <text evidence="10">Catalyzes the condensation of ATP and 5-phosphoribose 1-diphosphate to form N'-(5'-phosphoribosyl)-ATP (PR-ATP). Has a crucial role in the pathway because the rate of histidine biosynthesis seems to be controlled primarily by regulation of HisG enzymatic activity.</text>
</comment>
<dbReference type="Pfam" id="PF01634">
    <property type="entry name" value="HisG"/>
    <property type="match status" value="1"/>
</dbReference>
<comment type="caution">
    <text evidence="13">The sequence shown here is derived from an EMBL/GenBank/DDBJ whole genome shotgun (WGS) entry which is preliminary data.</text>
</comment>
<dbReference type="GO" id="GO:0005737">
    <property type="term" value="C:cytoplasm"/>
    <property type="evidence" value="ECO:0007669"/>
    <property type="project" value="InterPro"/>
</dbReference>
<keyword evidence="7 13" id="KW-0328">Glycosyltransferase</keyword>
<evidence type="ECO:0000256" key="4">
    <source>
        <dbReference type="ARBA" id="ARBA00011946"/>
    </source>
</evidence>
<dbReference type="UniPathway" id="UPA00031">
    <property type="reaction ID" value="UER00006"/>
</dbReference>
<dbReference type="GO" id="GO:0000105">
    <property type="term" value="P:L-histidine biosynthetic process"/>
    <property type="evidence" value="ECO:0007669"/>
    <property type="project" value="UniProtKB-UniRule"/>
</dbReference>
<keyword evidence="9" id="KW-0368">Histidine biosynthesis</keyword>
<dbReference type="PROSITE" id="PS01316">
    <property type="entry name" value="ATP_P_PHORIBOSYLTR"/>
    <property type="match status" value="1"/>
</dbReference>
<dbReference type="InterPro" id="IPR018198">
    <property type="entry name" value="ATP_PRibTrfase_CS"/>
</dbReference>
<evidence type="ECO:0000256" key="11">
    <source>
        <dbReference type="NCBIfam" id="TIGR00070"/>
    </source>
</evidence>
<accession>A0A397QEW3</accession>
<dbReference type="Proteomes" id="UP000266273">
    <property type="component" value="Unassembled WGS sequence"/>
</dbReference>
<evidence type="ECO:0000313" key="14">
    <source>
        <dbReference type="Proteomes" id="UP000266273"/>
    </source>
</evidence>
<name>A0A397QEW3_9HYPH</name>
<evidence type="ECO:0000256" key="8">
    <source>
        <dbReference type="ARBA" id="ARBA00022679"/>
    </source>
</evidence>
<dbReference type="EC" id="2.4.2.17" evidence="4 11"/>
<dbReference type="GO" id="GO:0003879">
    <property type="term" value="F:ATP phosphoribosyltransferase activity"/>
    <property type="evidence" value="ECO:0007669"/>
    <property type="project" value="UniProtKB-UniRule"/>
</dbReference>
<keyword evidence="8 13" id="KW-0808">Transferase</keyword>
<comment type="pathway">
    <text evidence="2">Amino-acid biosynthesis; L-histidine biosynthesis; L-histidine from 5-phospho-alpha-D-ribose 1-diphosphate: step 1/9.</text>
</comment>
<sequence>MTAIAEEAAAADKLILAVPSKGRLMERSLEIFAEAGLPLHRVGHERGYRGAVGGRDDIAVLFLSASEIAHYLGSGRAHLGITGEDLVREEIPRWDERVELVRGLGFGRADVVVAAPACWIDVQGMGDLEDMAALFYRVHGRRLRVATKFPVLTRRFFASWGVSGYRIVESLGATEGAPAAGTAEMIVDITSTGATLKANHLKILEDGVILKSEANLVASKVAPWGEHALAARALIEDRIAPPLSADVVGS</sequence>
<evidence type="ECO:0000256" key="3">
    <source>
        <dbReference type="ARBA" id="ARBA00009489"/>
    </source>
</evidence>
<proteinExistence type="inferred from homology"/>
<evidence type="ECO:0000256" key="6">
    <source>
        <dbReference type="ARBA" id="ARBA00022605"/>
    </source>
</evidence>
<evidence type="ECO:0000256" key="1">
    <source>
        <dbReference type="ARBA" id="ARBA00000915"/>
    </source>
</evidence>
<evidence type="ECO:0000256" key="7">
    <source>
        <dbReference type="ARBA" id="ARBA00022676"/>
    </source>
</evidence>
<dbReference type="SUPFAM" id="SSF53850">
    <property type="entry name" value="Periplasmic binding protein-like II"/>
    <property type="match status" value="1"/>
</dbReference>
<evidence type="ECO:0000256" key="10">
    <source>
        <dbReference type="ARBA" id="ARBA00024861"/>
    </source>
</evidence>
<evidence type="ECO:0000256" key="2">
    <source>
        <dbReference type="ARBA" id="ARBA00004667"/>
    </source>
</evidence>
<organism evidence="13 14">
    <name type="scientific">Dichotomicrobium thermohalophilum</name>
    <dbReference type="NCBI Taxonomy" id="933063"/>
    <lineage>
        <taxon>Bacteria</taxon>
        <taxon>Pseudomonadati</taxon>
        <taxon>Pseudomonadota</taxon>
        <taxon>Alphaproteobacteria</taxon>
        <taxon>Hyphomicrobiales</taxon>
        <taxon>Hyphomicrobiaceae</taxon>
        <taxon>Dichotomicrobium</taxon>
    </lineage>
</organism>
<keyword evidence="14" id="KW-1185">Reference proteome</keyword>
<dbReference type="InterPro" id="IPR013820">
    <property type="entry name" value="ATP_PRibTrfase_cat"/>
</dbReference>
<reference evidence="13 14" key="1">
    <citation type="submission" date="2018-08" db="EMBL/GenBank/DDBJ databases">
        <title>Genomic Encyclopedia of Archaeal and Bacterial Type Strains, Phase II (KMG-II): from individual species to whole genera.</title>
        <authorList>
            <person name="Goeker M."/>
        </authorList>
    </citation>
    <scope>NUCLEOTIDE SEQUENCE [LARGE SCALE GENOMIC DNA]</scope>
    <source>
        <strain evidence="13 14">DSM 5002</strain>
    </source>
</reference>
<evidence type="ECO:0000256" key="9">
    <source>
        <dbReference type="ARBA" id="ARBA00023102"/>
    </source>
</evidence>
<dbReference type="NCBIfam" id="TIGR00070">
    <property type="entry name" value="hisG"/>
    <property type="match status" value="1"/>
</dbReference>
<dbReference type="PANTHER" id="PTHR21403">
    <property type="entry name" value="ATP PHOSPHORIBOSYLTRANSFERASE ATP-PRTASE"/>
    <property type="match status" value="1"/>
</dbReference>
<dbReference type="RefSeq" id="WP_210209174.1">
    <property type="nucleotide sequence ID" value="NZ_QXDF01000001.1"/>
</dbReference>
<dbReference type="AlphaFoldDB" id="A0A397QEW3"/>
<feature type="domain" description="ATP phosphoribosyltransferase catalytic" evidence="12">
    <location>
        <begin position="65"/>
        <end position="223"/>
    </location>
</feature>
<dbReference type="InterPro" id="IPR001348">
    <property type="entry name" value="ATP_PRibTrfase_HisG"/>
</dbReference>
<dbReference type="Gene3D" id="3.40.190.10">
    <property type="entry name" value="Periplasmic binding protein-like II"/>
    <property type="match status" value="2"/>
</dbReference>